<comment type="caution">
    <text evidence="1">The sequence shown here is derived from an EMBL/GenBank/DDBJ whole genome shotgun (WGS) entry which is preliminary data.</text>
</comment>
<reference evidence="1" key="1">
    <citation type="submission" date="2022-11" db="EMBL/GenBank/DDBJ databases">
        <title>Genome Sequence of Nemania bipapillata.</title>
        <authorList>
            <person name="Buettner E."/>
        </authorList>
    </citation>
    <scope>NUCLEOTIDE SEQUENCE</scope>
    <source>
        <strain evidence="1">CP14</strain>
    </source>
</reference>
<proteinExistence type="predicted"/>
<evidence type="ECO:0000313" key="1">
    <source>
        <dbReference type="EMBL" id="KAJ8120930.1"/>
    </source>
</evidence>
<accession>A0ACC2J0F4</accession>
<name>A0ACC2J0F4_9PEZI</name>
<dbReference type="EMBL" id="JAPESX010000513">
    <property type="protein sequence ID" value="KAJ8120930.1"/>
    <property type="molecule type" value="Genomic_DNA"/>
</dbReference>
<organism evidence="1 2">
    <name type="scientific">Nemania bipapillata</name>
    <dbReference type="NCBI Taxonomy" id="110536"/>
    <lineage>
        <taxon>Eukaryota</taxon>
        <taxon>Fungi</taxon>
        <taxon>Dikarya</taxon>
        <taxon>Ascomycota</taxon>
        <taxon>Pezizomycotina</taxon>
        <taxon>Sordariomycetes</taxon>
        <taxon>Xylariomycetidae</taxon>
        <taxon>Xylariales</taxon>
        <taxon>Xylariaceae</taxon>
        <taxon>Nemania</taxon>
    </lineage>
</organism>
<sequence>MSDPTSSAFAAPEPGQFRLQILSPSINVPQPLFLNLPATTTVRQLKAQIRSHIPSKPPDDAQRLIHRGRLLARDSETMLELFGEELTTRLFISSYAIFPKYTPRPLHLFPSSTQAPTLRLQGTKPLSSTMLNPTLG</sequence>
<gene>
    <name evidence="1" type="ORF">ONZ43_g2493</name>
</gene>
<protein>
    <submittedName>
        <fullName evidence="1">Uncharacterized protein</fullName>
    </submittedName>
</protein>
<keyword evidence="2" id="KW-1185">Reference proteome</keyword>
<evidence type="ECO:0000313" key="2">
    <source>
        <dbReference type="Proteomes" id="UP001153334"/>
    </source>
</evidence>
<dbReference type="Proteomes" id="UP001153334">
    <property type="component" value="Unassembled WGS sequence"/>
</dbReference>